<dbReference type="EMBL" id="JAUKUA010000002">
    <property type="protein sequence ID" value="KAK0725675.1"/>
    <property type="molecule type" value="Genomic_DNA"/>
</dbReference>
<accession>A0AA40E3H1</accession>
<keyword evidence="2" id="KW-1185">Reference proteome</keyword>
<organism evidence="1 2">
    <name type="scientific">Lasiosphaeris hirsuta</name>
    <dbReference type="NCBI Taxonomy" id="260670"/>
    <lineage>
        <taxon>Eukaryota</taxon>
        <taxon>Fungi</taxon>
        <taxon>Dikarya</taxon>
        <taxon>Ascomycota</taxon>
        <taxon>Pezizomycotina</taxon>
        <taxon>Sordariomycetes</taxon>
        <taxon>Sordariomycetidae</taxon>
        <taxon>Sordariales</taxon>
        <taxon>Lasiosphaeriaceae</taxon>
        <taxon>Lasiosphaeris</taxon>
    </lineage>
</organism>
<evidence type="ECO:0000313" key="1">
    <source>
        <dbReference type="EMBL" id="KAK0725675.1"/>
    </source>
</evidence>
<protein>
    <submittedName>
        <fullName evidence="1">Uncharacterized protein</fullName>
    </submittedName>
</protein>
<dbReference type="AlphaFoldDB" id="A0AA40E3H1"/>
<comment type="caution">
    <text evidence="1">The sequence shown here is derived from an EMBL/GenBank/DDBJ whole genome shotgun (WGS) entry which is preliminary data.</text>
</comment>
<proteinExistence type="predicted"/>
<sequence>MRNLFPDGDRRQAFKDWAAEEIRKETPQPLTRDKFIADIDKAQFFDPSFLNSMPYSMSGRFRPWVAVGRDEHFGYRLTVERYGPQPTADLNLASQLPPYILSFQLHEKPEFVFFQLGELEYTPYTTPYTTATTNAIRRWDETGFCVVARIGPSGKMDGKNAVYRIPSEDDDADEAVNAEDDWGLLPTPLGSLDSVAKRIFCARLGGSLGELGGDHRLDWEDNILYEDPVQPVPVSSRQ</sequence>
<reference evidence="1" key="1">
    <citation type="submission" date="2023-06" db="EMBL/GenBank/DDBJ databases">
        <title>Genome-scale phylogeny and comparative genomics of the fungal order Sordariales.</title>
        <authorList>
            <consortium name="Lawrence Berkeley National Laboratory"/>
            <person name="Hensen N."/>
            <person name="Bonometti L."/>
            <person name="Westerberg I."/>
            <person name="Brannstrom I.O."/>
            <person name="Guillou S."/>
            <person name="Cros-Aarteil S."/>
            <person name="Calhoun S."/>
            <person name="Haridas S."/>
            <person name="Kuo A."/>
            <person name="Mondo S."/>
            <person name="Pangilinan J."/>
            <person name="Riley R."/>
            <person name="Labutti K."/>
            <person name="Andreopoulos B."/>
            <person name="Lipzen A."/>
            <person name="Chen C."/>
            <person name="Yanf M."/>
            <person name="Daum C."/>
            <person name="Ng V."/>
            <person name="Clum A."/>
            <person name="Steindorff A."/>
            <person name="Ohm R."/>
            <person name="Martin F."/>
            <person name="Silar P."/>
            <person name="Natvig D."/>
            <person name="Lalanne C."/>
            <person name="Gautier V."/>
            <person name="Ament-Velasquez S.L."/>
            <person name="Kruys A."/>
            <person name="Hutchinson M.I."/>
            <person name="Powell A.J."/>
            <person name="Barry K."/>
            <person name="Miller A.N."/>
            <person name="Grigoriev I.V."/>
            <person name="Debuchy R."/>
            <person name="Gladieux P."/>
            <person name="Thoren M.H."/>
            <person name="Johannesson H."/>
        </authorList>
    </citation>
    <scope>NUCLEOTIDE SEQUENCE</scope>
    <source>
        <strain evidence="1">SMH4607-1</strain>
    </source>
</reference>
<gene>
    <name evidence="1" type="ORF">B0H67DRAFT_642067</name>
</gene>
<dbReference type="Proteomes" id="UP001172102">
    <property type="component" value="Unassembled WGS sequence"/>
</dbReference>
<name>A0AA40E3H1_9PEZI</name>
<evidence type="ECO:0000313" key="2">
    <source>
        <dbReference type="Proteomes" id="UP001172102"/>
    </source>
</evidence>